<dbReference type="Pfam" id="PF06718">
    <property type="entry name" value="DUF1203"/>
    <property type="match status" value="1"/>
</dbReference>
<accession>A0A2H5EWI2</accession>
<evidence type="ECO:0000313" key="2">
    <source>
        <dbReference type="Proteomes" id="UP000234530"/>
    </source>
</evidence>
<dbReference type="Proteomes" id="UP000234530">
    <property type="component" value="Chromosome"/>
</dbReference>
<protein>
    <submittedName>
        <fullName evidence="1">DUF1203 domain-containing protein</fullName>
    </submittedName>
</protein>
<dbReference type="RefSeq" id="WP_101751710.1">
    <property type="nucleotide sequence ID" value="NZ_CP025430.1"/>
</dbReference>
<organism evidence="1 2">
    <name type="scientific">Paracoccus zhejiangensis</name>
    <dbReference type="NCBI Taxonomy" id="1077935"/>
    <lineage>
        <taxon>Bacteria</taxon>
        <taxon>Pseudomonadati</taxon>
        <taxon>Pseudomonadota</taxon>
        <taxon>Alphaproteobacteria</taxon>
        <taxon>Rhodobacterales</taxon>
        <taxon>Paracoccaceae</taxon>
        <taxon>Paracoccus</taxon>
    </lineage>
</organism>
<keyword evidence="2" id="KW-1185">Reference proteome</keyword>
<dbReference type="KEGG" id="pzh:CX676_05405"/>
<reference evidence="1 2" key="1">
    <citation type="journal article" date="2013" name="Antonie Van Leeuwenhoek">
        <title>Paracoccus zhejiangensis sp. nov., isolated from activated sludge in wastewater-treatment system.</title>
        <authorList>
            <person name="Wu Z.G."/>
            <person name="Zhang D.F."/>
            <person name="Liu Y.L."/>
            <person name="Wang F."/>
            <person name="Jiang X."/>
            <person name="Li C."/>
            <person name="Li S.P."/>
            <person name="Hong Q."/>
            <person name="Li W.J."/>
        </authorList>
    </citation>
    <scope>NUCLEOTIDE SEQUENCE [LARGE SCALE GENOMIC DNA]</scope>
    <source>
        <strain evidence="1 2">J6</strain>
    </source>
</reference>
<dbReference type="InterPro" id="IPR009593">
    <property type="entry name" value="DUF1203"/>
</dbReference>
<dbReference type="AlphaFoldDB" id="A0A2H5EWI2"/>
<proteinExistence type="predicted"/>
<gene>
    <name evidence="1" type="ORF">CX676_05405</name>
</gene>
<dbReference type="PIRSF" id="PIRSF034110">
    <property type="entry name" value="DUF1203"/>
    <property type="match status" value="1"/>
</dbReference>
<dbReference type="OrthoDB" id="118609at2"/>
<evidence type="ECO:0000313" key="1">
    <source>
        <dbReference type="EMBL" id="AUH63668.1"/>
    </source>
</evidence>
<name>A0A2H5EWI2_9RHOB</name>
<dbReference type="EMBL" id="CP025430">
    <property type="protein sequence ID" value="AUH63668.1"/>
    <property type="molecule type" value="Genomic_DNA"/>
</dbReference>
<sequence length="154" mass="16738">MTIRFLPIKSETANALRHGTDSYGQLPEKVAASTGSGTPCRHCLGQVPGGRPYLIAAYRPFDDLNPYTETGPVFLCSDYCAAGGPDFPAAMLTSPAYIVRGYSRDERIIYGTGAVVPTAEIEAHCENLLTRPEIAFLHIRSASNNCFHCRVERG</sequence>